<name>A0A2A6CMX6_PRIPA</name>
<reference evidence="1" key="2">
    <citation type="submission" date="2022-06" db="UniProtKB">
        <authorList>
            <consortium name="EnsemblMetazoa"/>
        </authorList>
    </citation>
    <scope>IDENTIFICATION</scope>
    <source>
        <strain evidence="1">PS312</strain>
    </source>
</reference>
<dbReference type="EnsemblMetazoa" id="PPA34214.1">
    <property type="protein sequence ID" value="PPA34214.1"/>
    <property type="gene ID" value="WBGene00272583"/>
</dbReference>
<keyword evidence="2" id="KW-1185">Reference proteome</keyword>
<evidence type="ECO:0000313" key="1">
    <source>
        <dbReference type="EnsemblMetazoa" id="PPA34214.1"/>
    </source>
</evidence>
<evidence type="ECO:0000313" key="2">
    <source>
        <dbReference type="Proteomes" id="UP000005239"/>
    </source>
</evidence>
<accession>A0A2A6CMX6</accession>
<reference evidence="2" key="1">
    <citation type="journal article" date="2008" name="Nat. Genet.">
        <title>The Pristionchus pacificus genome provides a unique perspective on nematode lifestyle and parasitism.</title>
        <authorList>
            <person name="Dieterich C."/>
            <person name="Clifton S.W."/>
            <person name="Schuster L.N."/>
            <person name="Chinwalla A."/>
            <person name="Delehaunty K."/>
            <person name="Dinkelacker I."/>
            <person name="Fulton L."/>
            <person name="Fulton R."/>
            <person name="Godfrey J."/>
            <person name="Minx P."/>
            <person name="Mitreva M."/>
            <person name="Roeseler W."/>
            <person name="Tian H."/>
            <person name="Witte H."/>
            <person name="Yang S.P."/>
            <person name="Wilson R.K."/>
            <person name="Sommer R.J."/>
        </authorList>
    </citation>
    <scope>NUCLEOTIDE SEQUENCE [LARGE SCALE GENOMIC DNA]</scope>
    <source>
        <strain evidence="2">PS312</strain>
    </source>
</reference>
<protein>
    <submittedName>
        <fullName evidence="1">Uncharacterized protein</fullName>
    </submittedName>
</protein>
<dbReference type="Proteomes" id="UP000005239">
    <property type="component" value="Unassembled WGS sequence"/>
</dbReference>
<accession>A0A8R1UK36</accession>
<dbReference type="AlphaFoldDB" id="A0A2A6CMX6"/>
<organism evidence="1 2">
    <name type="scientific">Pristionchus pacificus</name>
    <name type="common">Parasitic nematode worm</name>
    <dbReference type="NCBI Taxonomy" id="54126"/>
    <lineage>
        <taxon>Eukaryota</taxon>
        <taxon>Metazoa</taxon>
        <taxon>Ecdysozoa</taxon>
        <taxon>Nematoda</taxon>
        <taxon>Chromadorea</taxon>
        <taxon>Rhabditida</taxon>
        <taxon>Rhabditina</taxon>
        <taxon>Diplogasteromorpha</taxon>
        <taxon>Diplogasteroidea</taxon>
        <taxon>Neodiplogasteridae</taxon>
        <taxon>Pristionchus</taxon>
    </lineage>
</organism>
<gene>
    <name evidence="1" type="primary">WBGene00272583</name>
</gene>
<proteinExistence type="predicted"/>
<sequence length="108" mass="12381">MFRVYVKKSKLRAIPIGPNMKWKKATESSPVLDLWSAYAVSESTDRHPFVMLAEDAVLNTVHQVCTSTHLNMLTMTAALTDLEQPMSIQIGKIKMYANELQKYSEEWF</sequence>